<evidence type="ECO:0000256" key="13">
    <source>
        <dbReference type="RuleBase" id="RU003515"/>
    </source>
</evidence>
<evidence type="ECO:0000313" key="17">
    <source>
        <dbReference type="Proteomes" id="UP000655208"/>
    </source>
</evidence>
<comment type="cofactor">
    <cofactor evidence="2">
        <name>Mg(2+)</name>
        <dbReference type="ChEBI" id="CHEBI:18420"/>
    </cofactor>
</comment>
<keyword evidence="8 12" id="KW-0479">Metal-binding</keyword>
<dbReference type="InterPro" id="IPR001352">
    <property type="entry name" value="RNase_HII/HIII"/>
</dbReference>
<dbReference type="CDD" id="cd07182">
    <property type="entry name" value="RNase_HII_bacteria_HII_like"/>
    <property type="match status" value="1"/>
</dbReference>
<evidence type="ECO:0000256" key="4">
    <source>
        <dbReference type="ARBA" id="ARBA00004496"/>
    </source>
</evidence>
<evidence type="ECO:0000313" key="16">
    <source>
        <dbReference type="EMBL" id="GGL90428.1"/>
    </source>
</evidence>
<evidence type="ECO:0000256" key="1">
    <source>
        <dbReference type="ARBA" id="ARBA00000077"/>
    </source>
</evidence>
<dbReference type="AlphaFoldDB" id="A0A917SN99"/>
<evidence type="ECO:0000256" key="8">
    <source>
        <dbReference type="ARBA" id="ARBA00022723"/>
    </source>
</evidence>
<proteinExistence type="inferred from homology"/>
<gene>
    <name evidence="16" type="ORF">GCM10011594_07590</name>
</gene>
<evidence type="ECO:0000256" key="3">
    <source>
        <dbReference type="ARBA" id="ARBA00004065"/>
    </source>
</evidence>
<evidence type="ECO:0000256" key="6">
    <source>
        <dbReference type="ARBA" id="ARBA00022490"/>
    </source>
</evidence>
<dbReference type="InterPro" id="IPR036397">
    <property type="entry name" value="RNaseH_sf"/>
</dbReference>
<dbReference type="GO" id="GO:0006298">
    <property type="term" value="P:mismatch repair"/>
    <property type="evidence" value="ECO:0007669"/>
    <property type="project" value="TreeGrafter"/>
</dbReference>
<dbReference type="EMBL" id="BMNA01000002">
    <property type="protein sequence ID" value="GGL90428.1"/>
    <property type="molecule type" value="Genomic_DNA"/>
</dbReference>
<dbReference type="PANTHER" id="PTHR10954:SF18">
    <property type="entry name" value="RIBONUCLEASE HII"/>
    <property type="match status" value="1"/>
</dbReference>
<comment type="catalytic activity">
    <reaction evidence="1 12 13">
        <text>Endonucleolytic cleavage to 5'-phosphomonoester.</text>
        <dbReference type="EC" id="3.1.26.4"/>
    </reaction>
</comment>
<keyword evidence="6" id="KW-0963">Cytoplasm</keyword>
<feature type="compositionally biased region" description="Basic and acidic residues" evidence="14">
    <location>
        <begin position="338"/>
        <end position="351"/>
    </location>
</feature>
<dbReference type="GO" id="GO:0005737">
    <property type="term" value="C:cytoplasm"/>
    <property type="evidence" value="ECO:0007669"/>
    <property type="project" value="UniProtKB-SubCell"/>
</dbReference>
<keyword evidence="10 12" id="KW-0378">Hydrolase</keyword>
<evidence type="ECO:0000259" key="15">
    <source>
        <dbReference type="PROSITE" id="PS51975"/>
    </source>
</evidence>
<protein>
    <recommendedName>
        <fullName evidence="13">Ribonuclease</fullName>
        <ecNumber evidence="13">3.1.26.4</ecNumber>
    </recommendedName>
</protein>
<feature type="binding site" evidence="12">
    <location>
        <position position="87"/>
    </location>
    <ligand>
        <name>a divalent metal cation</name>
        <dbReference type="ChEBI" id="CHEBI:60240"/>
    </ligand>
</feature>
<feature type="region of interest" description="Disordered" evidence="14">
    <location>
        <begin position="1"/>
        <end position="68"/>
    </location>
</feature>
<evidence type="ECO:0000256" key="2">
    <source>
        <dbReference type="ARBA" id="ARBA00001946"/>
    </source>
</evidence>
<dbReference type="PANTHER" id="PTHR10954">
    <property type="entry name" value="RIBONUCLEASE H2 SUBUNIT A"/>
    <property type="match status" value="1"/>
</dbReference>
<accession>A0A917SN99</accession>
<dbReference type="EC" id="3.1.26.4" evidence="13"/>
<dbReference type="GO" id="GO:0032299">
    <property type="term" value="C:ribonuclease H2 complex"/>
    <property type="evidence" value="ECO:0007669"/>
    <property type="project" value="TreeGrafter"/>
</dbReference>
<evidence type="ECO:0000256" key="9">
    <source>
        <dbReference type="ARBA" id="ARBA00022759"/>
    </source>
</evidence>
<dbReference type="GO" id="GO:0046872">
    <property type="term" value="F:metal ion binding"/>
    <property type="evidence" value="ECO:0007669"/>
    <property type="project" value="UniProtKB-KW"/>
</dbReference>
<feature type="binding site" evidence="12">
    <location>
        <position position="88"/>
    </location>
    <ligand>
        <name>a divalent metal cation</name>
        <dbReference type="ChEBI" id="CHEBI:60240"/>
    </ligand>
</feature>
<reference evidence="16" key="1">
    <citation type="journal article" date="2014" name="Int. J. Syst. Evol. Microbiol.">
        <title>Complete genome sequence of Corynebacterium casei LMG S-19264T (=DSM 44701T), isolated from a smear-ripened cheese.</title>
        <authorList>
            <consortium name="US DOE Joint Genome Institute (JGI-PGF)"/>
            <person name="Walter F."/>
            <person name="Albersmeier A."/>
            <person name="Kalinowski J."/>
            <person name="Ruckert C."/>
        </authorList>
    </citation>
    <scope>NUCLEOTIDE SEQUENCE</scope>
    <source>
        <strain evidence="16">CGMCC 4.7308</strain>
    </source>
</reference>
<comment type="subcellular location">
    <subcellularLocation>
        <location evidence="4">Cytoplasm</location>
    </subcellularLocation>
</comment>
<sequence length="374" mass="38782">MTSTVPPRSDVAEPDRSGRPDPSGRPHPSGRTGQGGRSSPVRGRAAAPGGPRRAVARTGSKPLGSRPDLRVEKSLLRDGCVRLAAMDEVGRGALAGPVSVGVVVVTGGIGRVPAGLKDSKLLTPAAREALVPTIRRWAREFAVGHASAEEIDAIGIIAALRLAARRALSALAGPVDAVLLDGNYDYLTEPDPALFDEPEPVLPASGDETGELRVRRLPVLPAERAAGLAAVPPLVRTRIKADLTCAGVAGASVLAKTERDAFMCQVADRHEPYGFAVNKGYGTPEHITALRRHGPSVLHRRSWRLPLAGGAVSGTAALELGMLDDDGVPDPDGPPVEPRLRGAEDAEHDPDPASGDRPAAVPGVDVPHAAGGER</sequence>
<keyword evidence="7 12" id="KW-0540">Nuclease</keyword>
<feature type="binding site" evidence="12">
    <location>
        <position position="181"/>
    </location>
    <ligand>
        <name>a divalent metal cation</name>
        <dbReference type="ChEBI" id="CHEBI:60240"/>
    </ligand>
</feature>
<dbReference type="NCBIfam" id="NF000595">
    <property type="entry name" value="PRK00015.1-3"/>
    <property type="match status" value="1"/>
</dbReference>
<evidence type="ECO:0000256" key="12">
    <source>
        <dbReference type="PROSITE-ProRule" id="PRU01319"/>
    </source>
</evidence>
<comment type="function">
    <text evidence="3 13">Endonuclease that specifically degrades the RNA of RNA-DNA hybrids.</text>
</comment>
<reference evidence="16" key="2">
    <citation type="submission" date="2020-09" db="EMBL/GenBank/DDBJ databases">
        <authorList>
            <person name="Sun Q."/>
            <person name="Zhou Y."/>
        </authorList>
    </citation>
    <scope>NUCLEOTIDE SEQUENCE</scope>
    <source>
        <strain evidence="16">CGMCC 4.7308</strain>
    </source>
</reference>
<dbReference type="Gene3D" id="3.30.420.10">
    <property type="entry name" value="Ribonuclease H-like superfamily/Ribonuclease H"/>
    <property type="match status" value="1"/>
</dbReference>
<keyword evidence="9 12" id="KW-0255">Endonuclease</keyword>
<dbReference type="InterPro" id="IPR012337">
    <property type="entry name" value="RNaseH-like_sf"/>
</dbReference>
<organism evidence="16 17">
    <name type="scientific">Nakamurella endophytica</name>
    <dbReference type="NCBI Taxonomy" id="1748367"/>
    <lineage>
        <taxon>Bacteria</taxon>
        <taxon>Bacillati</taxon>
        <taxon>Actinomycetota</taxon>
        <taxon>Actinomycetes</taxon>
        <taxon>Nakamurellales</taxon>
        <taxon>Nakamurellaceae</taxon>
        <taxon>Nakamurella</taxon>
    </lineage>
</organism>
<dbReference type="InterPro" id="IPR022898">
    <property type="entry name" value="RNase_HII"/>
</dbReference>
<feature type="compositionally biased region" description="Low complexity" evidence="14">
    <location>
        <begin position="40"/>
        <end position="57"/>
    </location>
</feature>
<comment type="caution">
    <text evidence="16">The sequence shown here is derived from an EMBL/GenBank/DDBJ whole genome shotgun (WGS) entry which is preliminary data.</text>
</comment>
<dbReference type="SUPFAM" id="SSF53098">
    <property type="entry name" value="Ribonuclease H-like"/>
    <property type="match status" value="1"/>
</dbReference>
<dbReference type="Proteomes" id="UP000655208">
    <property type="component" value="Unassembled WGS sequence"/>
</dbReference>
<comment type="similarity">
    <text evidence="5 13">Belongs to the RNase HII family.</text>
</comment>
<keyword evidence="17" id="KW-1185">Reference proteome</keyword>
<feature type="domain" description="RNase H type-2" evidence="15">
    <location>
        <begin position="81"/>
        <end position="315"/>
    </location>
</feature>
<comment type="cofactor">
    <cofactor evidence="12">
        <name>Mn(2+)</name>
        <dbReference type="ChEBI" id="CHEBI:29035"/>
    </cofactor>
    <cofactor evidence="12">
        <name>Mg(2+)</name>
        <dbReference type="ChEBI" id="CHEBI:18420"/>
    </cofactor>
    <text evidence="12">Manganese or magnesium. Binds 1 divalent metal ion per monomer in the absence of substrate. May bind a second metal ion after substrate binding.</text>
</comment>
<dbReference type="GO" id="GO:0004523">
    <property type="term" value="F:RNA-DNA hybrid ribonuclease activity"/>
    <property type="evidence" value="ECO:0007669"/>
    <property type="project" value="UniProtKB-UniRule"/>
</dbReference>
<dbReference type="Pfam" id="PF01351">
    <property type="entry name" value="RNase_HII"/>
    <property type="match status" value="2"/>
</dbReference>
<dbReference type="PROSITE" id="PS51975">
    <property type="entry name" value="RNASE_H_2"/>
    <property type="match status" value="1"/>
</dbReference>
<keyword evidence="11" id="KW-0464">Manganese</keyword>
<evidence type="ECO:0000256" key="7">
    <source>
        <dbReference type="ARBA" id="ARBA00022722"/>
    </source>
</evidence>
<evidence type="ECO:0000256" key="14">
    <source>
        <dbReference type="SAM" id="MobiDB-lite"/>
    </source>
</evidence>
<dbReference type="GO" id="GO:0043137">
    <property type="term" value="P:DNA replication, removal of RNA primer"/>
    <property type="evidence" value="ECO:0007669"/>
    <property type="project" value="TreeGrafter"/>
</dbReference>
<evidence type="ECO:0000256" key="10">
    <source>
        <dbReference type="ARBA" id="ARBA00022801"/>
    </source>
</evidence>
<feature type="region of interest" description="Disordered" evidence="14">
    <location>
        <begin position="322"/>
        <end position="374"/>
    </location>
</feature>
<evidence type="ECO:0000256" key="11">
    <source>
        <dbReference type="ARBA" id="ARBA00023211"/>
    </source>
</evidence>
<evidence type="ECO:0000256" key="5">
    <source>
        <dbReference type="ARBA" id="ARBA00007383"/>
    </source>
</evidence>
<dbReference type="InterPro" id="IPR024567">
    <property type="entry name" value="RNase_HII/HIII_dom"/>
</dbReference>
<feature type="compositionally biased region" description="Basic and acidic residues" evidence="14">
    <location>
        <begin position="10"/>
        <end position="24"/>
    </location>
</feature>
<dbReference type="GO" id="GO:0003723">
    <property type="term" value="F:RNA binding"/>
    <property type="evidence" value="ECO:0007669"/>
    <property type="project" value="UniProtKB-UniRule"/>
</dbReference>
<name>A0A917SN99_9ACTN</name>